<dbReference type="AlphaFoldDB" id="A0A7W3PD81"/>
<gene>
    <name evidence="3" type="ORF">FHX71_001632</name>
</gene>
<organism evidence="3 4">
    <name type="scientific">Promicromonospora sukumoe</name>
    <dbReference type="NCBI Taxonomy" id="88382"/>
    <lineage>
        <taxon>Bacteria</taxon>
        <taxon>Bacillati</taxon>
        <taxon>Actinomycetota</taxon>
        <taxon>Actinomycetes</taxon>
        <taxon>Micrococcales</taxon>
        <taxon>Promicromonosporaceae</taxon>
        <taxon>Promicromonospora</taxon>
    </lineage>
</organism>
<dbReference type="CDD" id="cd00431">
    <property type="entry name" value="cysteine_hydrolases"/>
    <property type="match status" value="1"/>
</dbReference>
<evidence type="ECO:0000259" key="2">
    <source>
        <dbReference type="Pfam" id="PF00857"/>
    </source>
</evidence>
<comment type="caution">
    <text evidence="3">The sequence shown here is derived from an EMBL/GenBank/DDBJ whole genome shotgun (WGS) entry which is preliminary data.</text>
</comment>
<evidence type="ECO:0000256" key="1">
    <source>
        <dbReference type="ARBA" id="ARBA00022801"/>
    </source>
</evidence>
<dbReference type="InterPro" id="IPR050272">
    <property type="entry name" value="Isochorismatase-like_hydrls"/>
</dbReference>
<dbReference type="Gene3D" id="3.40.50.850">
    <property type="entry name" value="Isochorismatase-like"/>
    <property type="match status" value="1"/>
</dbReference>
<keyword evidence="4" id="KW-1185">Reference proteome</keyword>
<evidence type="ECO:0000313" key="3">
    <source>
        <dbReference type="EMBL" id="MBA8807690.1"/>
    </source>
</evidence>
<dbReference type="InterPro" id="IPR000868">
    <property type="entry name" value="Isochorismatase-like_dom"/>
</dbReference>
<evidence type="ECO:0000313" key="4">
    <source>
        <dbReference type="Proteomes" id="UP000540568"/>
    </source>
</evidence>
<dbReference type="Proteomes" id="UP000540568">
    <property type="component" value="Unassembled WGS sequence"/>
</dbReference>
<proteinExistence type="predicted"/>
<protein>
    <submittedName>
        <fullName evidence="3">Nicotinamidase-related amidase</fullName>
    </submittedName>
</protein>
<accession>A0A7W3PD81</accession>
<dbReference type="PANTHER" id="PTHR43540">
    <property type="entry name" value="PEROXYUREIDOACRYLATE/UREIDOACRYLATE AMIDOHYDROLASE-RELATED"/>
    <property type="match status" value="1"/>
</dbReference>
<dbReference type="RefSeq" id="WP_182615222.1">
    <property type="nucleotide sequence ID" value="NZ_BAAATF010000007.1"/>
</dbReference>
<dbReference type="InterPro" id="IPR036380">
    <property type="entry name" value="Isochorismatase-like_sf"/>
</dbReference>
<keyword evidence="1" id="KW-0378">Hydrolase</keyword>
<reference evidence="3 4" key="1">
    <citation type="submission" date="2020-07" db="EMBL/GenBank/DDBJ databases">
        <title>Sequencing the genomes of 1000 actinobacteria strains.</title>
        <authorList>
            <person name="Klenk H.-P."/>
        </authorList>
    </citation>
    <scope>NUCLEOTIDE SEQUENCE [LARGE SCALE GENOMIC DNA]</scope>
    <source>
        <strain evidence="3 4">DSM 44121</strain>
    </source>
</reference>
<feature type="domain" description="Isochorismatase-like" evidence="2">
    <location>
        <begin position="13"/>
        <end position="190"/>
    </location>
</feature>
<name>A0A7W3PD81_9MICO</name>
<dbReference type="GO" id="GO:0016787">
    <property type="term" value="F:hydrolase activity"/>
    <property type="evidence" value="ECO:0007669"/>
    <property type="project" value="UniProtKB-KW"/>
</dbReference>
<sequence>MNTSDPSLGLRRTALVTIDVQRDTLDGAPLEIPGTSAAVPTICDLAAAFRTAGQPIVHVVRLYRADGTNAEPVRRALVSGPTPLLRPGTPGRLLAPGLVPHDPDLDDDELLAGHAQQVGDREIILYKPRWGAFFATDLDQRLRRDEVETIVFAGANFPNCPRTSIYQASERDYQIVVADDGISGLDGQGRAQLSGIGVELAPTEQIIDRIRLEAGAHA</sequence>
<dbReference type="Pfam" id="PF00857">
    <property type="entry name" value="Isochorismatase"/>
    <property type="match status" value="1"/>
</dbReference>
<dbReference type="SUPFAM" id="SSF52499">
    <property type="entry name" value="Isochorismatase-like hydrolases"/>
    <property type="match status" value="1"/>
</dbReference>
<dbReference type="EMBL" id="JACGWV010000001">
    <property type="protein sequence ID" value="MBA8807690.1"/>
    <property type="molecule type" value="Genomic_DNA"/>
</dbReference>